<dbReference type="InterPro" id="IPR015914">
    <property type="entry name" value="PAPs_N"/>
</dbReference>
<name>A0AAD4N149_9BILA</name>
<proteinExistence type="inferred from homology"/>
<feature type="signal peptide" evidence="3">
    <location>
        <begin position="1"/>
        <end position="18"/>
    </location>
</feature>
<comment type="caution">
    <text evidence="7">The sequence shown here is derived from an EMBL/GenBank/DDBJ whole genome shotgun (WGS) entry which is preliminary data.</text>
</comment>
<feature type="domain" description="Purple acid phosphatase N-terminal" evidence="6">
    <location>
        <begin position="32"/>
        <end position="122"/>
    </location>
</feature>
<dbReference type="InterPro" id="IPR041792">
    <property type="entry name" value="MPP_PAP"/>
</dbReference>
<evidence type="ECO:0000259" key="4">
    <source>
        <dbReference type="Pfam" id="PF00149"/>
    </source>
</evidence>
<dbReference type="AlphaFoldDB" id="A0AAD4N149"/>
<keyword evidence="2" id="KW-0325">Glycoprotein</keyword>
<dbReference type="Pfam" id="PF00149">
    <property type="entry name" value="Metallophos"/>
    <property type="match status" value="1"/>
</dbReference>
<dbReference type="GO" id="GO:0046872">
    <property type="term" value="F:metal ion binding"/>
    <property type="evidence" value="ECO:0007669"/>
    <property type="project" value="InterPro"/>
</dbReference>
<reference evidence="7" key="1">
    <citation type="submission" date="2022-01" db="EMBL/GenBank/DDBJ databases">
        <title>Genome Sequence Resource for Two Populations of Ditylenchus destructor, the Migratory Endoparasitic Phytonematode.</title>
        <authorList>
            <person name="Zhang H."/>
            <person name="Lin R."/>
            <person name="Xie B."/>
        </authorList>
    </citation>
    <scope>NUCLEOTIDE SEQUENCE</scope>
    <source>
        <strain evidence="7">BazhouSP</strain>
    </source>
</reference>
<feature type="chain" id="PRO_5041782601" description="Purple acid phosphatase" evidence="3">
    <location>
        <begin position="19"/>
        <end position="417"/>
    </location>
</feature>
<evidence type="ECO:0000256" key="2">
    <source>
        <dbReference type="ARBA" id="ARBA00023180"/>
    </source>
</evidence>
<dbReference type="InterPro" id="IPR025733">
    <property type="entry name" value="PAPs_C"/>
</dbReference>
<evidence type="ECO:0000259" key="6">
    <source>
        <dbReference type="Pfam" id="PF16656"/>
    </source>
</evidence>
<dbReference type="GO" id="GO:0003993">
    <property type="term" value="F:acid phosphatase activity"/>
    <property type="evidence" value="ECO:0007669"/>
    <property type="project" value="UniProtKB-EC"/>
</dbReference>
<keyword evidence="8" id="KW-1185">Reference proteome</keyword>
<organism evidence="7 8">
    <name type="scientific">Ditylenchus destructor</name>
    <dbReference type="NCBI Taxonomy" id="166010"/>
    <lineage>
        <taxon>Eukaryota</taxon>
        <taxon>Metazoa</taxon>
        <taxon>Ecdysozoa</taxon>
        <taxon>Nematoda</taxon>
        <taxon>Chromadorea</taxon>
        <taxon>Rhabditida</taxon>
        <taxon>Tylenchina</taxon>
        <taxon>Tylenchomorpha</taxon>
        <taxon>Sphaerularioidea</taxon>
        <taxon>Anguinidae</taxon>
        <taxon>Anguininae</taxon>
        <taxon>Ditylenchus</taxon>
    </lineage>
</organism>
<keyword evidence="3" id="KW-0378">Hydrolase</keyword>
<evidence type="ECO:0000313" key="7">
    <source>
        <dbReference type="EMBL" id="KAI1714342.1"/>
    </source>
</evidence>
<evidence type="ECO:0000256" key="1">
    <source>
        <dbReference type="ARBA" id="ARBA00022729"/>
    </source>
</evidence>
<feature type="domain" description="Calcineurin-like phosphoesterase" evidence="4">
    <location>
        <begin position="131"/>
        <end position="317"/>
    </location>
</feature>
<dbReference type="Proteomes" id="UP001201812">
    <property type="component" value="Unassembled WGS sequence"/>
</dbReference>
<dbReference type="Pfam" id="PF14008">
    <property type="entry name" value="Metallophos_C"/>
    <property type="match status" value="1"/>
</dbReference>
<gene>
    <name evidence="7" type="ORF">DdX_08435</name>
</gene>
<evidence type="ECO:0000256" key="3">
    <source>
        <dbReference type="RuleBase" id="RU361203"/>
    </source>
</evidence>
<dbReference type="PANTHER" id="PTHR45867:SF10">
    <property type="entry name" value="PURPLE ACID PHOSPHATASE"/>
    <property type="match status" value="1"/>
</dbReference>
<comment type="similarity">
    <text evidence="3">Belongs to the metallophosphoesterase superfamily. Purple acid phosphatase family.</text>
</comment>
<dbReference type="EC" id="3.1.3.2" evidence="3"/>
<sequence length="417" mass="46909">MFMLLSIILVTQSLYGHCLSILHQPEPSGHSPQQVHLALASSPDAMVVSWVTMNSTSPVSAKYGTSEKLLKSMTRGSTVPFTFEGTTRYMHSAEMKKLTSGTKYYYKVGSPSGWSKTFSFRTFPNGTNFSFRVCIFGDLGLFSGMSIEDLKKAAKRADFDLIIHIGDIAYDMHTDGPLGNRGDLFMREMEEIFSRFNMPNDPEKANQYYSFDLGPVHFVGVSTEYINFWQKYGPSLAAKQQKWLKRDLEAAVKNRDKVPWIITYQHRPFYCSNVETHGCATYEHTIIRIGDKDIEGLEPVYTKYRVDVVFSGHVHSYERFLPMINYQLVHKRNKISPFSSAKSNPYHQSMVPIHVLTGAAGCGAGHSPFGSPIVGSAVRLNKYGYTLMTVVSPKRIVIQQISVEPGPRVVDSFTITK</sequence>
<dbReference type="Pfam" id="PF16656">
    <property type="entry name" value="Pur_ac_phosph_N"/>
    <property type="match status" value="1"/>
</dbReference>
<dbReference type="PANTHER" id="PTHR45867">
    <property type="entry name" value="PURPLE ACID PHOSPHATASE"/>
    <property type="match status" value="1"/>
</dbReference>
<dbReference type="InterPro" id="IPR029052">
    <property type="entry name" value="Metallo-depent_PP-like"/>
</dbReference>
<feature type="domain" description="Purple acid phosphatase C-terminal" evidence="5">
    <location>
        <begin position="352"/>
        <end position="412"/>
    </location>
</feature>
<keyword evidence="1 3" id="KW-0732">Signal</keyword>
<dbReference type="Gene3D" id="3.60.21.10">
    <property type="match status" value="1"/>
</dbReference>
<evidence type="ECO:0000259" key="5">
    <source>
        <dbReference type="Pfam" id="PF14008"/>
    </source>
</evidence>
<dbReference type="CDD" id="cd00839">
    <property type="entry name" value="MPP_PAPs"/>
    <property type="match status" value="1"/>
</dbReference>
<dbReference type="InterPro" id="IPR004843">
    <property type="entry name" value="Calcineurin-like_PHP"/>
</dbReference>
<dbReference type="EMBL" id="JAKKPZ010000013">
    <property type="protein sequence ID" value="KAI1714342.1"/>
    <property type="molecule type" value="Genomic_DNA"/>
</dbReference>
<protein>
    <recommendedName>
        <fullName evidence="3">Purple acid phosphatase</fullName>
        <ecNumber evidence="3">3.1.3.2</ecNumber>
    </recommendedName>
</protein>
<comment type="catalytic activity">
    <reaction evidence="3">
        <text>a phosphate monoester + H2O = an alcohol + phosphate</text>
        <dbReference type="Rhea" id="RHEA:15017"/>
        <dbReference type="ChEBI" id="CHEBI:15377"/>
        <dbReference type="ChEBI" id="CHEBI:30879"/>
        <dbReference type="ChEBI" id="CHEBI:43474"/>
        <dbReference type="ChEBI" id="CHEBI:67140"/>
        <dbReference type="EC" id="3.1.3.2"/>
    </reaction>
</comment>
<dbReference type="SUPFAM" id="SSF49363">
    <property type="entry name" value="Purple acid phosphatase, N-terminal domain"/>
    <property type="match status" value="1"/>
</dbReference>
<dbReference type="InterPro" id="IPR008963">
    <property type="entry name" value="Purple_acid_Pase-like_N"/>
</dbReference>
<evidence type="ECO:0000313" key="8">
    <source>
        <dbReference type="Proteomes" id="UP001201812"/>
    </source>
</evidence>
<dbReference type="Gene3D" id="2.60.40.380">
    <property type="entry name" value="Purple acid phosphatase-like, N-terminal"/>
    <property type="match status" value="1"/>
</dbReference>
<accession>A0AAD4N149</accession>
<dbReference type="SUPFAM" id="SSF56300">
    <property type="entry name" value="Metallo-dependent phosphatases"/>
    <property type="match status" value="1"/>
</dbReference>